<name>A0AA51UPQ0_9EURY</name>
<dbReference type="Pfam" id="PF23959">
    <property type="entry name" value="DUF7288"/>
    <property type="match status" value="1"/>
</dbReference>
<dbReference type="EMBL" id="CP133592">
    <property type="protein sequence ID" value="WMW26206.1"/>
    <property type="molecule type" value="Genomic_DNA"/>
</dbReference>
<feature type="transmembrane region" description="Helical" evidence="1">
    <location>
        <begin position="20"/>
        <end position="37"/>
    </location>
</feature>
<dbReference type="GeneID" id="84232192"/>
<organism evidence="2 3">
    <name type="scientific">Methanolobus sediminis</name>
    <dbReference type="NCBI Taxonomy" id="3072978"/>
    <lineage>
        <taxon>Archaea</taxon>
        <taxon>Methanobacteriati</taxon>
        <taxon>Methanobacteriota</taxon>
        <taxon>Stenosarchaea group</taxon>
        <taxon>Methanomicrobia</taxon>
        <taxon>Methanosarcinales</taxon>
        <taxon>Methanosarcinaceae</taxon>
        <taxon>Methanolobus</taxon>
    </lineage>
</organism>
<gene>
    <name evidence="2" type="ORF">RE474_05705</name>
</gene>
<evidence type="ECO:0000313" key="2">
    <source>
        <dbReference type="EMBL" id="WMW26206.1"/>
    </source>
</evidence>
<accession>A0AA51UPQ0</accession>
<dbReference type="Proteomes" id="UP001182908">
    <property type="component" value="Chromosome"/>
</dbReference>
<reference evidence="2 3" key="1">
    <citation type="submission" date="2023-08" db="EMBL/GenBank/DDBJ databases">
        <title>Methanolobus mangrovi sp. nov. and Methanolobus sediminis sp. nov, two novel methylotrophic methanogens isolated from mangrove sediments in China.</title>
        <authorList>
            <person name="Zhou J."/>
        </authorList>
    </citation>
    <scope>NUCLEOTIDE SEQUENCE [LARGE SCALE GENOMIC DNA]</scope>
    <source>
        <strain evidence="2 3">FTZ6</strain>
    </source>
</reference>
<evidence type="ECO:0000256" key="1">
    <source>
        <dbReference type="SAM" id="Phobius"/>
    </source>
</evidence>
<keyword evidence="1" id="KW-0812">Transmembrane</keyword>
<evidence type="ECO:0000313" key="3">
    <source>
        <dbReference type="Proteomes" id="UP001182908"/>
    </source>
</evidence>
<keyword evidence="3" id="KW-1185">Reference proteome</keyword>
<dbReference type="InterPro" id="IPR055712">
    <property type="entry name" value="DUF7288"/>
</dbReference>
<dbReference type="KEGG" id="mseb:RE474_05705"/>
<dbReference type="AlphaFoldDB" id="A0AA51UPQ0"/>
<keyword evidence="1" id="KW-0472">Membrane</keyword>
<sequence>MMFKKPFQKRFDTCGQMHSLEALMASLIMIGVIVFAVEATSLTPLTSSTANAHIEAQLQTMGQDMLNVLSYTGLSHDSDLKNDVMNWNGTEYVWNGTVYKSSDSKNITLTNSSLAEMFEFIAIPRGIAHNVDFTCIGDNGITITLPYIYNGDPSDNAVIISKKVVLSDTDVGNTSAFMTNTGIPDADNSSGFYNIVNVEMTLWRM</sequence>
<keyword evidence="1" id="KW-1133">Transmembrane helix</keyword>
<protein>
    <submittedName>
        <fullName evidence="2">Uncharacterized protein</fullName>
    </submittedName>
</protein>
<dbReference type="RefSeq" id="WP_309312002.1">
    <property type="nucleotide sequence ID" value="NZ_CP133592.1"/>
</dbReference>
<proteinExistence type="predicted"/>